<dbReference type="Pfam" id="PF03734">
    <property type="entry name" value="YkuD"/>
    <property type="match status" value="1"/>
</dbReference>
<dbReference type="CDD" id="cd16913">
    <property type="entry name" value="YkuD_like"/>
    <property type="match status" value="1"/>
</dbReference>
<keyword evidence="7 9" id="KW-0573">Peptidoglycan synthesis</keyword>
<comment type="similarity">
    <text evidence="2">Belongs to the YkuD family.</text>
</comment>
<evidence type="ECO:0000256" key="9">
    <source>
        <dbReference type="PROSITE-ProRule" id="PRU01373"/>
    </source>
</evidence>
<dbReference type="GO" id="GO:0005576">
    <property type="term" value="C:extracellular region"/>
    <property type="evidence" value="ECO:0007669"/>
    <property type="project" value="TreeGrafter"/>
</dbReference>
<evidence type="ECO:0000256" key="8">
    <source>
        <dbReference type="ARBA" id="ARBA00023316"/>
    </source>
</evidence>
<proteinExistence type="inferred from homology"/>
<feature type="active site" description="Proton donor/acceptor" evidence="9">
    <location>
        <position position="218"/>
    </location>
</feature>
<protein>
    <recommendedName>
        <fullName evidence="10">L,D-TPase catalytic domain-containing protein</fullName>
    </recommendedName>
</protein>
<evidence type="ECO:0000256" key="6">
    <source>
        <dbReference type="ARBA" id="ARBA00022960"/>
    </source>
</evidence>
<evidence type="ECO:0000256" key="7">
    <source>
        <dbReference type="ARBA" id="ARBA00022984"/>
    </source>
</evidence>
<keyword evidence="3" id="KW-0328">Glycosyltransferase</keyword>
<keyword evidence="4" id="KW-0808">Transferase</keyword>
<keyword evidence="8 9" id="KW-0961">Cell wall biogenesis/degradation</keyword>
<dbReference type="GO" id="GO:0071972">
    <property type="term" value="F:peptidoglycan L,D-transpeptidase activity"/>
    <property type="evidence" value="ECO:0007669"/>
    <property type="project" value="TreeGrafter"/>
</dbReference>
<evidence type="ECO:0000256" key="4">
    <source>
        <dbReference type="ARBA" id="ARBA00022679"/>
    </source>
</evidence>
<dbReference type="InterPro" id="IPR005490">
    <property type="entry name" value="LD_TPept_cat_dom"/>
</dbReference>
<sequence>MMLPCFGWMAGLLMKCFSDFLRVSLVALVLGGFAQAGVAAPEAAASGFYPIPEPDDHLVGGLVTTTAAEEDTLVLIGRRYRTGYGAIRAANPGVDAWLPGEGTQVLLPTWHILPEAARKGIVINTAEMRLYHYEPAVAGQPARVGVYAISIGRGGRETPLATARVTRKAQNPTWYPTESIRKDRAERGTPVAAVVPPGPDNPLGTRALYLNLPAYLIHGTNRELGIGMPVTAGCVRMYPEDVEYLYEQVPVGSQVEIVYQPVKAGWMGDTLYVESHNPLGDLPITVDERVQQLRAAIARTLGERRDFTVDWSKVRVAAEASTGLPVPVGPIWLEHHRPDESNDSDAVGE</sequence>
<evidence type="ECO:0000313" key="11">
    <source>
        <dbReference type="EMBL" id="HAN29471.1"/>
    </source>
</evidence>
<comment type="caution">
    <text evidence="11">The sequence shown here is derived from an EMBL/GenBank/DDBJ whole genome shotgun (WGS) entry which is preliminary data.</text>
</comment>
<keyword evidence="5" id="KW-0378">Hydrolase</keyword>
<dbReference type="PANTHER" id="PTHR30582:SF24">
    <property type="entry name" value="L,D-TRANSPEPTIDASE ERFK_SRFK-RELATED"/>
    <property type="match status" value="1"/>
</dbReference>
<comment type="pathway">
    <text evidence="1 9">Cell wall biogenesis; peptidoglycan biosynthesis.</text>
</comment>
<dbReference type="GO" id="GO:0016757">
    <property type="term" value="F:glycosyltransferase activity"/>
    <property type="evidence" value="ECO:0007669"/>
    <property type="project" value="UniProtKB-KW"/>
</dbReference>
<dbReference type="STRING" id="1121937.GCA_000423125_01418"/>
<dbReference type="AlphaFoldDB" id="A0A3C1KSC5"/>
<evidence type="ECO:0000313" key="12">
    <source>
        <dbReference type="Proteomes" id="UP000259273"/>
    </source>
</evidence>
<dbReference type="InterPro" id="IPR018392">
    <property type="entry name" value="LysM"/>
</dbReference>
<feature type="domain" description="L,D-TPase catalytic" evidence="10">
    <location>
        <begin position="119"/>
        <end position="258"/>
    </location>
</feature>
<reference evidence="11 12" key="1">
    <citation type="journal article" date="2018" name="Nat. Biotechnol.">
        <title>A standardized bacterial taxonomy based on genome phylogeny substantially revises the tree of life.</title>
        <authorList>
            <person name="Parks D.H."/>
            <person name="Chuvochina M."/>
            <person name="Waite D.W."/>
            <person name="Rinke C."/>
            <person name="Skarshewski A."/>
            <person name="Chaumeil P.A."/>
            <person name="Hugenholtz P."/>
        </authorList>
    </citation>
    <scope>NUCLEOTIDE SEQUENCE [LARGE SCALE GENOMIC DNA]</scope>
    <source>
        <strain evidence="11">UBA9158</strain>
    </source>
</reference>
<dbReference type="Proteomes" id="UP000259273">
    <property type="component" value="Unassembled WGS sequence"/>
</dbReference>
<dbReference type="InterPro" id="IPR038063">
    <property type="entry name" value="Transpep_catalytic_dom"/>
</dbReference>
<accession>A0A3C1KSC5</accession>
<evidence type="ECO:0000259" key="10">
    <source>
        <dbReference type="PROSITE" id="PS52029"/>
    </source>
</evidence>
<keyword evidence="6 9" id="KW-0133">Cell shape</keyword>
<dbReference type="UniPathway" id="UPA00219"/>
<dbReference type="EMBL" id="DMND01000236">
    <property type="protein sequence ID" value="HAN29471.1"/>
    <property type="molecule type" value="Genomic_DNA"/>
</dbReference>
<name>A0A3C1KSC5_9GAMM</name>
<dbReference type="CDD" id="cd00118">
    <property type="entry name" value="LysM"/>
    <property type="match status" value="1"/>
</dbReference>
<dbReference type="SUPFAM" id="SSF141523">
    <property type="entry name" value="L,D-transpeptidase catalytic domain-like"/>
    <property type="match status" value="1"/>
</dbReference>
<gene>
    <name evidence="11" type="ORF">DCP75_17445</name>
</gene>
<dbReference type="PANTHER" id="PTHR30582">
    <property type="entry name" value="L,D-TRANSPEPTIDASE"/>
    <property type="match status" value="1"/>
</dbReference>
<evidence type="ECO:0000256" key="2">
    <source>
        <dbReference type="ARBA" id="ARBA00005992"/>
    </source>
</evidence>
<feature type="active site" description="Nucleophile" evidence="9">
    <location>
        <position position="234"/>
    </location>
</feature>
<evidence type="ECO:0000256" key="5">
    <source>
        <dbReference type="ARBA" id="ARBA00022801"/>
    </source>
</evidence>
<dbReference type="GO" id="GO:0018104">
    <property type="term" value="P:peptidoglycan-protein cross-linking"/>
    <property type="evidence" value="ECO:0007669"/>
    <property type="project" value="TreeGrafter"/>
</dbReference>
<organism evidence="11 12">
    <name type="scientific">Haliea salexigens</name>
    <dbReference type="NCBI Taxonomy" id="287487"/>
    <lineage>
        <taxon>Bacteria</taxon>
        <taxon>Pseudomonadati</taxon>
        <taxon>Pseudomonadota</taxon>
        <taxon>Gammaproteobacteria</taxon>
        <taxon>Cellvibrionales</taxon>
        <taxon>Halieaceae</taxon>
        <taxon>Haliea</taxon>
    </lineage>
</organism>
<evidence type="ECO:0000256" key="1">
    <source>
        <dbReference type="ARBA" id="ARBA00004752"/>
    </source>
</evidence>
<dbReference type="GO" id="GO:0008360">
    <property type="term" value="P:regulation of cell shape"/>
    <property type="evidence" value="ECO:0007669"/>
    <property type="project" value="UniProtKB-UniRule"/>
</dbReference>
<dbReference type="PROSITE" id="PS52029">
    <property type="entry name" value="LD_TPASE"/>
    <property type="match status" value="1"/>
</dbReference>
<dbReference type="InterPro" id="IPR050979">
    <property type="entry name" value="LD-transpeptidase"/>
</dbReference>
<dbReference type="Gene3D" id="2.40.440.10">
    <property type="entry name" value="L,D-transpeptidase catalytic domain-like"/>
    <property type="match status" value="1"/>
</dbReference>
<dbReference type="GO" id="GO:0071555">
    <property type="term" value="P:cell wall organization"/>
    <property type="evidence" value="ECO:0007669"/>
    <property type="project" value="UniProtKB-UniRule"/>
</dbReference>
<evidence type="ECO:0000256" key="3">
    <source>
        <dbReference type="ARBA" id="ARBA00022676"/>
    </source>
</evidence>